<comment type="catalytic activity">
    <reaction evidence="14">
        <text>1-hexadecanoyl-2-(9Z,12Z-octadecadienoyl)-sn-glycero-3-phospho-(1'-sn-glycerol) + 1-(9Z-octadecenoyl)-sn-glycero-3-phosphate = 1-(9Z)-octadecenoyl-2-(9Z,12Z)-octadecadienoyl-sn-glycero-3-phosphate + 1-hexadecanoyl-sn-glycero-3-phospho-(1'-sn-glycerol)</text>
        <dbReference type="Rhea" id="RHEA:67752"/>
        <dbReference type="ChEBI" id="CHEBI:72840"/>
        <dbReference type="ChEBI" id="CHEBI:74544"/>
        <dbReference type="ChEBI" id="CHEBI:74563"/>
        <dbReference type="ChEBI" id="CHEBI:75158"/>
    </reaction>
    <physiologicalReaction direction="left-to-right" evidence="14">
        <dbReference type="Rhea" id="RHEA:67753"/>
    </physiologicalReaction>
    <physiologicalReaction direction="right-to-left" evidence="14">
        <dbReference type="Rhea" id="RHEA:67754"/>
    </physiologicalReaction>
</comment>
<comment type="catalytic activity">
    <reaction evidence="15">
        <text>1,2-di-(9Z-octadecenoyl)-sn-glycero-3-phosphocholine + 1-hexadecanoyl-sn-glycero-3-phosphocholine = 1-hexadecanoyl-2-(9Z-octadecenoyl)-sn-glycero-3-phosphocholine + 1-(9Z-octadecenoyl)-sn-glycero-3-phosphocholine</text>
        <dbReference type="Rhea" id="RHEA:43816"/>
        <dbReference type="ChEBI" id="CHEBI:28610"/>
        <dbReference type="ChEBI" id="CHEBI:72998"/>
        <dbReference type="ChEBI" id="CHEBI:73001"/>
        <dbReference type="ChEBI" id="CHEBI:74669"/>
    </reaction>
    <physiologicalReaction direction="left-to-right" evidence="15">
        <dbReference type="Rhea" id="RHEA:43817"/>
    </physiologicalReaction>
    <physiologicalReaction direction="right-to-left" evidence="15">
        <dbReference type="Rhea" id="RHEA:43818"/>
    </physiologicalReaction>
</comment>
<comment type="catalytic activity">
    <reaction evidence="13">
        <text>a 1-acyl-sn-glycero-3-phosphate + a 1,2-diacyl-sn-glycero-3-phospho-(1'-sn-glycerol) = 1-acyl-sn-glycero-3-phospho-(1'-sn-glycerol) + a 1,2-diacyl-sn-glycero-3-phosphate</text>
        <dbReference type="Rhea" id="RHEA:67748"/>
        <dbReference type="ChEBI" id="CHEBI:57970"/>
        <dbReference type="ChEBI" id="CHEBI:58608"/>
        <dbReference type="ChEBI" id="CHEBI:64716"/>
        <dbReference type="ChEBI" id="CHEBI:64840"/>
    </reaction>
    <physiologicalReaction direction="left-to-right" evidence="13">
        <dbReference type="Rhea" id="RHEA:67749"/>
    </physiologicalReaction>
    <physiologicalReaction direction="right-to-left" evidence="13">
        <dbReference type="Rhea" id="RHEA:67750"/>
    </physiologicalReaction>
</comment>
<evidence type="ECO:0000256" key="11">
    <source>
        <dbReference type="ARBA" id="ARBA00047906"/>
    </source>
</evidence>
<comment type="catalytic activity">
    <reaction evidence="12">
        <text>1-hexadecanoyl-2-(9Z,12Z-octadecadienoyl)-sn-glycero-3-phosphocholine + 1-hexadecanoyl-sn-glycero-3-phosphocholine = 2-(9Z,12Z-octadecadienoyl)-sn-glycero-3-phosphocholine + 1,2-dihexadecanoyl-sn-glycero-3-phosphocholine</text>
        <dbReference type="Rhea" id="RHEA:68988"/>
        <dbReference type="ChEBI" id="CHEBI:72998"/>
        <dbReference type="ChEBI" id="CHEBI:72999"/>
        <dbReference type="ChEBI" id="CHEBI:73002"/>
        <dbReference type="ChEBI" id="CHEBI:76084"/>
    </reaction>
    <physiologicalReaction direction="left-to-right" evidence="12">
        <dbReference type="Rhea" id="RHEA:68989"/>
    </physiologicalReaction>
    <physiologicalReaction direction="right-to-left" evidence="12">
        <dbReference type="Rhea" id="RHEA:68990"/>
    </physiologicalReaction>
</comment>
<dbReference type="Pfam" id="PF01553">
    <property type="entry name" value="Acyltransferase"/>
    <property type="match status" value="1"/>
</dbReference>
<evidence type="ECO:0000256" key="5">
    <source>
        <dbReference type="ARBA" id="ARBA00022792"/>
    </source>
</evidence>
<sequence>MPLEVCWPLPARPGPLWVSTSTIITGLVGMYSKLWIKALNRLDVYNGSSLLSMLDRRPLSTPLITLANHQSCMDDPLLCGMLKVRHFWNWKMMRWIPVAADICFTGEFHSRFFSRGKCVPVCRGEGVYQRGMDVLLEKLNSGDWVHIFPEGKVNLTQEFIRIKWGIGRLITECRRTPIILPFWHVGMDEVLPNESPYYPRRGKRVTVLIGKPFTVQPLLAHLKQENFSQLEVRKAVTDFVQEQLRALKAPAEALHRVCITSAHQSLQSCPM</sequence>
<keyword evidence="7" id="KW-0496">Mitochondrion</keyword>
<dbReference type="SUPFAM" id="SSF69593">
    <property type="entry name" value="Glycerol-3-phosphate (1)-acyltransferase"/>
    <property type="match status" value="1"/>
</dbReference>
<keyword evidence="8" id="KW-0472">Membrane</keyword>
<evidence type="ECO:0000256" key="3">
    <source>
        <dbReference type="ARBA" id="ARBA00022679"/>
    </source>
</evidence>
<dbReference type="InterPro" id="IPR000872">
    <property type="entry name" value="Tafazzin"/>
</dbReference>
<proteinExistence type="inferred from homology"/>
<dbReference type="GO" id="GO:0035965">
    <property type="term" value="P:cardiolipin acyl-chain remodeling"/>
    <property type="evidence" value="ECO:0007669"/>
    <property type="project" value="TreeGrafter"/>
</dbReference>
<evidence type="ECO:0000256" key="16">
    <source>
        <dbReference type="RuleBase" id="RU365062"/>
    </source>
</evidence>
<dbReference type="InterPro" id="IPR002123">
    <property type="entry name" value="Plipid/glycerol_acylTrfase"/>
</dbReference>
<dbReference type="GO" id="GO:0007007">
    <property type="term" value="P:inner mitochondrial membrane organization"/>
    <property type="evidence" value="ECO:0007669"/>
    <property type="project" value="TreeGrafter"/>
</dbReference>
<comment type="catalytic activity">
    <reaction evidence="11">
        <text>1'-[1,2-diacyl-sn-glycero-3-phospho],3'-[1-acyl-sn-glycero-3-phospho]-glycerol + a 1,2-diacyl-sn-glycero-3-phosphocholine = a cardiolipin + a 1-acyl-sn-glycero-3-phosphocholine</text>
        <dbReference type="Rhea" id="RHEA:33731"/>
        <dbReference type="ChEBI" id="CHEBI:57643"/>
        <dbReference type="ChEBI" id="CHEBI:58168"/>
        <dbReference type="ChEBI" id="CHEBI:62237"/>
        <dbReference type="ChEBI" id="CHEBI:64743"/>
    </reaction>
    <physiologicalReaction direction="left-to-right" evidence="11">
        <dbReference type="Rhea" id="RHEA:33732"/>
    </physiologicalReaction>
    <physiologicalReaction direction="right-to-left" evidence="11">
        <dbReference type="Rhea" id="RHEA:33733"/>
    </physiologicalReaction>
</comment>
<dbReference type="Ensembl" id="ENSEBUT00000011232.1">
    <property type="protein sequence ID" value="ENSEBUP00000010681.1"/>
    <property type="gene ID" value="ENSEBUG00000006862.1"/>
</dbReference>
<evidence type="ECO:0000256" key="15">
    <source>
        <dbReference type="ARBA" id="ARBA00049543"/>
    </source>
</evidence>
<dbReference type="GO" id="GO:0005741">
    <property type="term" value="C:mitochondrial outer membrane"/>
    <property type="evidence" value="ECO:0007669"/>
    <property type="project" value="UniProtKB-SubCell"/>
</dbReference>
<evidence type="ECO:0000256" key="4">
    <source>
        <dbReference type="ARBA" id="ARBA00022787"/>
    </source>
</evidence>
<keyword evidence="5" id="KW-0999">Mitochondrion inner membrane</keyword>
<evidence type="ECO:0000313" key="18">
    <source>
        <dbReference type="Ensembl" id="ENSEBUP00000010681.1"/>
    </source>
</evidence>
<dbReference type="PRINTS" id="PR00979">
    <property type="entry name" value="TAFAZZIN"/>
</dbReference>
<evidence type="ECO:0000256" key="9">
    <source>
        <dbReference type="ARBA" id="ARBA00023315"/>
    </source>
</evidence>
<comment type="subcellular location">
    <subcellularLocation>
        <location evidence="1">Mitochondrion inner membrane</location>
        <topology evidence="1">Peripheral membrane protein</topology>
        <orientation evidence="1">Intermembrane side</orientation>
    </subcellularLocation>
    <subcellularLocation>
        <location evidence="10">Mitochondrion outer membrane</location>
        <topology evidence="10">Peripheral membrane protein</topology>
        <orientation evidence="10">Intermembrane side</orientation>
    </subcellularLocation>
</comment>
<comment type="similarity">
    <text evidence="2 16">Belongs to the taffazin family.</text>
</comment>
<evidence type="ECO:0000256" key="12">
    <source>
        <dbReference type="ARBA" id="ARBA00048255"/>
    </source>
</evidence>
<evidence type="ECO:0000256" key="13">
    <source>
        <dbReference type="ARBA" id="ARBA00048751"/>
    </source>
</evidence>
<dbReference type="SMART" id="SM00563">
    <property type="entry name" value="PlsC"/>
    <property type="match status" value="1"/>
</dbReference>
<evidence type="ECO:0000256" key="7">
    <source>
        <dbReference type="ARBA" id="ARBA00023128"/>
    </source>
</evidence>
<keyword evidence="3" id="KW-0808">Transferase</keyword>
<reference evidence="18" key="1">
    <citation type="submission" date="2025-08" db="UniProtKB">
        <authorList>
            <consortium name="Ensembl"/>
        </authorList>
    </citation>
    <scope>IDENTIFICATION</scope>
</reference>
<dbReference type="AlphaFoldDB" id="A0A8C4Q676"/>
<evidence type="ECO:0000256" key="8">
    <source>
        <dbReference type="ARBA" id="ARBA00023136"/>
    </source>
</evidence>
<evidence type="ECO:0000256" key="6">
    <source>
        <dbReference type="ARBA" id="ARBA00023098"/>
    </source>
</evidence>
<dbReference type="OMA" id="WHTLFFS"/>
<evidence type="ECO:0000256" key="10">
    <source>
        <dbReference type="ARBA" id="ARBA00024323"/>
    </source>
</evidence>
<evidence type="ECO:0000259" key="17">
    <source>
        <dbReference type="SMART" id="SM00563"/>
    </source>
</evidence>
<keyword evidence="19" id="KW-1185">Reference proteome</keyword>
<organism evidence="18 19">
    <name type="scientific">Eptatretus burgeri</name>
    <name type="common">Inshore hagfish</name>
    <dbReference type="NCBI Taxonomy" id="7764"/>
    <lineage>
        <taxon>Eukaryota</taxon>
        <taxon>Metazoa</taxon>
        <taxon>Chordata</taxon>
        <taxon>Craniata</taxon>
        <taxon>Vertebrata</taxon>
        <taxon>Cyclostomata</taxon>
        <taxon>Myxini</taxon>
        <taxon>Myxiniformes</taxon>
        <taxon>Myxinidae</taxon>
        <taxon>Eptatretinae</taxon>
        <taxon>Eptatretus</taxon>
    </lineage>
</organism>
<protein>
    <recommendedName>
        <fullName evidence="16">Tafazzin family protein</fullName>
    </recommendedName>
</protein>
<name>A0A8C4Q676_EPTBU</name>
<dbReference type="GO" id="GO:0005743">
    <property type="term" value="C:mitochondrial inner membrane"/>
    <property type="evidence" value="ECO:0007669"/>
    <property type="project" value="UniProtKB-SubCell"/>
</dbReference>
<dbReference type="PANTHER" id="PTHR12497:SF0">
    <property type="entry name" value="TAFAZZIN"/>
    <property type="match status" value="1"/>
</dbReference>
<keyword evidence="4" id="KW-1000">Mitochondrion outer membrane</keyword>
<evidence type="ECO:0000256" key="2">
    <source>
        <dbReference type="ARBA" id="ARBA00010524"/>
    </source>
</evidence>
<evidence type="ECO:0000256" key="1">
    <source>
        <dbReference type="ARBA" id="ARBA00004137"/>
    </source>
</evidence>
<reference evidence="18" key="2">
    <citation type="submission" date="2025-09" db="UniProtKB">
        <authorList>
            <consortium name="Ensembl"/>
        </authorList>
    </citation>
    <scope>IDENTIFICATION</scope>
</reference>
<dbReference type="CDD" id="cd07989">
    <property type="entry name" value="LPLAT_AGPAT-like"/>
    <property type="match status" value="1"/>
</dbReference>
<accession>A0A8C4Q676</accession>
<keyword evidence="9" id="KW-0012">Acyltransferase</keyword>
<dbReference type="Proteomes" id="UP000694388">
    <property type="component" value="Unplaced"/>
</dbReference>
<keyword evidence="6" id="KW-0443">Lipid metabolism</keyword>
<evidence type="ECO:0000313" key="19">
    <source>
        <dbReference type="Proteomes" id="UP000694388"/>
    </source>
</evidence>
<dbReference type="GO" id="GO:0047184">
    <property type="term" value="F:1-acylglycerophosphocholine O-acyltransferase activity"/>
    <property type="evidence" value="ECO:0007669"/>
    <property type="project" value="TreeGrafter"/>
</dbReference>
<feature type="domain" description="Phospholipid/glycerol acyltransferase" evidence="17">
    <location>
        <begin position="63"/>
        <end position="187"/>
    </location>
</feature>
<dbReference type="GeneTree" id="ENSGT00390000018621"/>
<dbReference type="PANTHER" id="PTHR12497">
    <property type="entry name" value="TAZ PROTEIN TAFAZZIN"/>
    <property type="match status" value="1"/>
</dbReference>
<evidence type="ECO:0000256" key="14">
    <source>
        <dbReference type="ARBA" id="ARBA00048978"/>
    </source>
</evidence>